<evidence type="ECO:0000256" key="1">
    <source>
        <dbReference type="ARBA" id="ARBA00022490"/>
    </source>
</evidence>
<protein>
    <recommendedName>
        <fullName evidence="5">Erythronate-4-phosphate dehydrogenase</fullName>
        <ecNumber evidence="5">1.1.1.290</ecNumber>
    </recommendedName>
</protein>
<dbReference type="GO" id="GO:0008615">
    <property type="term" value="P:pyridoxine biosynthetic process"/>
    <property type="evidence" value="ECO:0007669"/>
    <property type="project" value="UniProtKB-UniRule"/>
</dbReference>
<dbReference type="GO" id="GO:0046983">
    <property type="term" value="F:protein dimerization activity"/>
    <property type="evidence" value="ECO:0007669"/>
    <property type="project" value="InterPro"/>
</dbReference>
<comment type="pathway">
    <text evidence="5">Cofactor biosynthesis; pyridoxine 5'-phosphate biosynthesis; pyridoxine 5'-phosphate from D-erythrose 4-phosphate: step 2/5.</text>
</comment>
<feature type="active site" description="Proton donor" evidence="5">
    <location>
        <position position="254"/>
    </location>
</feature>
<evidence type="ECO:0000259" key="6">
    <source>
        <dbReference type="Pfam" id="PF00389"/>
    </source>
</evidence>
<comment type="similarity">
    <text evidence="5">Belongs to the D-isomer specific 2-hydroxyacid dehydrogenase family. PdxB subfamily.</text>
</comment>
<feature type="binding site" evidence="5">
    <location>
        <position position="147"/>
    </location>
    <ligand>
        <name>NAD(+)</name>
        <dbReference type="ChEBI" id="CHEBI:57540"/>
    </ligand>
</feature>
<dbReference type="Pfam" id="PF11890">
    <property type="entry name" value="DUF3410"/>
    <property type="match status" value="1"/>
</dbReference>
<keyword evidence="2 5" id="KW-0560">Oxidoreductase</keyword>
<dbReference type="InterPro" id="IPR024531">
    <property type="entry name" value="Erythronate-4-P_DHase_dimer"/>
</dbReference>
<accession>A0A1L0BQH3</accession>
<dbReference type="OrthoDB" id="9770208at2"/>
<feature type="binding site" evidence="5">
    <location>
        <position position="67"/>
    </location>
    <ligand>
        <name>substrate</name>
    </ligand>
</feature>
<evidence type="ECO:0000256" key="2">
    <source>
        <dbReference type="ARBA" id="ARBA00023002"/>
    </source>
</evidence>
<evidence type="ECO:0000313" key="9">
    <source>
        <dbReference type="EMBL" id="SGZ07524.1"/>
    </source>
</evidence>
<organism evidence="9 10">
    <name type="scientific">Moritella viscosa</name>
    <dbReference type="NCBI Taxonomy" id="80854"/>
    <lineage>
        <taxon>Bacteria</taxon>
        <taxon>Pseudomonadati</taxon>
        <taxon>Pseudomonadota</taxon>
        <taxon>Gammaproteobacteria</taxon>
        <taxon>Alteromonadales</taxon>
        <taxon>Moritellaceae</taxon>
        <taxon>Moritella</taxon>
    </lineage>
</organism>
<gene>
    <name evidence="5" type="primary">pdxB</name>
    <name evidence="9" type="ORF">NVI5450_3206</name>
</gene>
<dbReference type="RefSeq" id="WP_075477772.1">
    <property type="nucleotide sequence ID" value="NZ_CAWRBC010000133.1"/>
</dbReference>
<evidence type="ECO:0000313" key="10">
    <source>
        <dbReference type="Proteomes" id="UP000183794"/>
    </source>
</evidence>
<dbReference type="CDD" id="cd12158">
    <property type="entry name" value="ErythrP_dh"/>
    <property type="match status" value="1"/>
</dbReference>
<feature type="domain" description="Erythronate-4-phosphate dehydrogenase dimerisation" evidence="8">
    <location>
        <begin position="290"/>
        <end position="369"/>
    </location>
</feature>
<evidence type="ECO:0000259" key="8">
    <source>
        <dbReference type="Pfam" id="PF11890"/>
    </source>
</evidence>
<keyword evidence="1 5" id="KW-0963">Cytoplasm</keyword>
<dbReference type="GO" id="GO:0036001">
    <property type="term" value="P:'de novo' pyridoxal 5'-phosphate biosynthetic process"/>
    <property type="evidence" value="ECO:0007669"/>
    <property type="project" value="TreeGrafter"/>
</dbReference>
<dbReference type="InterPro" id="IPR038251">
    <property type="entry name" value="PdxB_dimer_sf"/>
</dbReference>
<feature type="binding site" evidence="5">
    <location>
        <position position="258"/>
    </location>
    <ligand>
        <name>substrate</name>
    </ligand>
</feature>
<feature type="binding site" evidence="5">
    <location>
        <position position="45"/>
    </location>
    <ligand>
        <name>substrate</name>
    </ligand>
</feature>
<reference evidence="9 10" key="1">
    <citation type="submission" date="2016-11" db="EMBL/GenBank/DDBJ databases">
        <authorList>
            <person name="Jaros S."/>
            <person name="Januszkiewicz K."/>
            <person name="Wedrychowicz H."/>
        </authorList>
    </citation>
    <scope>NUCLEOTIDE SEQUENCE [LARGE SCALE GENOMIC DNA]</scope>
    <source>
        <strain evidence="9">NVI 5450</strain>
    </source>
</reference>
<dbReference type="SUPFAM" id="SSF52283">
    <property type="entry name" value="Formate/glycerate dehydrogenase catalytic domain-like"/>
    <property type="match status" value="1"/>
</dbReference>
<dbReference type="SUPFAM" id="SSF51735">
    <property type="entry name" value="NAD(P)-binding Rossmann-fold domains"/>
    <property type="match status" value="1"/>
</dbReference>
<dbReference type="InterPro" id="IPR020921">
    <property type="entry name" value="Erythronate-4-P_DHase"/>
</dbReference>
<proteinExistence type="inferred from homology"/>
<dbReference type="PANTHER" id="PTHR42938">
    <property type="entry name" value="FORMATE DEHYDROGENASE 1"/>
    <property type="match status" value="1"/>
</dbReference>
<evidence type="ECO:0000256" key="5">
    <source>
        <dbReference type="HAMAP-Rule" id="MF_01825"/>
    </source>
</evidence>
<dbReference type="Proteomes" id="UP000183794">
    <property type="component" value="Unassembled WGS sequence"/>
</dbReference>
<dbReference type="Gene3D" id="3.40.50.720">
    <property type="entry name" value="NAD(P)-binding Rossmann-like Domain"/>
    <property type="match status" value="2"/>
</dbReference>
<dbReference type="InterPro" id="IPR036291">
    <property type="entry name" value="NAD(P)-bd_dom_sf"/>
</dbReference>
<dbReference type="GO" id="GO:0033711">
    <property type="term" value="F:4-phosphoerythronate dehydrogenase activity"/>
    <property type="evidence" value="ECO:0007669"/>
    <property type="project" value="UniProtKB-EC"/>
</dbReference>
<comment type="catalytic activity">
    <reaction evidence="5">
        <text>4-phospho-D-erythronate + NAD(+) = (R)-3-hydroxy-2-oxo-4-phosphooxybutanoate + NADH + H(+)</text>
        <dbReference type="Rhea" id="RHEA:18829"/>
        <dbReference type="ChEBI" id="CHEBI:15378"/>
        <dbReference type="ChEBI" id="CHEBI:57540"/>
        <dbReference type="ChEBI" id="CHEBI:57945"/>
        <dbReference type="ChEBI" id="CHEBI:58538"/>
        <dbReference type="ChEBI" id="CHEBI:58766"/>
        <dbReference type="EC" id="1.1.1.290"/>
    </reaction>
</comment>
<name>A0A1L0BQH3_9GAMM</name>
<dbReference type="EC" id="1.1.1.290" evidence="5"/>
<comment type="caution">
    <text evidence="5">Lacks conserved residue(s) required for the propagation of feature annotation.</text>
</comment>
<feature type="binding site" evidence="5">
    <location>
        <position position="232"/>
    </location>
    <ligand>
        <name>NAD(+)</name>
        <dbReference type="ChEBI" id="CHEBI:57540"/>
    </ligand>
</feature>
<evidence type="ECO:0000256" key="3">
    <source>
        <dbReference type="ARBA" id="ARBA00023027"/>
    </source>
</evidence>
<comment type="function">
    <text evidence="5">Catalyzes the oxidation of erythronate-4-phosphate to 3-hydroxy-2-oxo-4-phosphonooxybutanoate.</text>
</comment>
<dbReference type="InterPro" id="IPR006140">
    <property type="entry name" value="D-isomer_DH_NAD-bd"/>
</dbReference>
<dbReference type="AlphaFoldDB" id="A0A1L0BQH3"/>
<dbReference type="InterPro" id="IPR006139">
    <property type="entry name" value="D-isomer_2_OHA_DH_cat_dom"/>
</dbReference>
<comment type="subcellular location">
    <subcellularLocation>
        <location evidence="5">Cytoplasm</location>
    </subcellularLocation>
</comment>
<sequence>MKIVVDENMPYATELFSQFGEVVPLSGRTIQAEDLHDVDALMVRSVTQVNDELLAQANRLAFVGTATIGIDHLDQACLQQRNIRYTNAPGCNAVSVGDYVCSALLVLAEQQSFVLADKKIAVIGVGNTGSQTVSRLTALGAQVMLCDPPRVEKEGLTGFVSLEQALQADIICLHVPLVKTGNYQTKHLLTAELLAGIAPDAILVNSGRGDVIDNQALLKLKQAGHGITLVLDVWENEPTPLLELIPHVAIATPHIAGYSLEGKARGTEMIYQAYAQFLGQQAERTISDILPIPAVSSIDINQSADQTFVKNLVHLVYDVRRDDAIFRKNIMRAGSFDEMRKNYLERREFSSLRLVNESHYAVESLYQLGFAK</sequence>
<dbReference type="EMBL" id="FPLD01000086">
    <property type="protein sequence ID" value="SGZ07524.1"/>
    <property type="molecule type" value="Genomic_DNA"/>
</dbReference>
<dbReference type="UniPathway" id="UPA00244">
    <property type="reaction ID" value="UER00310"/>
</dbReference>
<evidence type="ECO:0000259" key="7">
    <source>
        <dbReference type="Pfam" id="PF02826"/>
    </source>
</evidence>
<evidence type="ECO:0000256" key="4">
    <source>
        <dbReference type="ARBA" id="ARBA00023096"/>
    </source>
</evidence>
<comment type="subunit">
    <text evidence="5">Homodimer.</text>
</comment>
<keyword evidence="3 5" id="KW-0520">NAD</keyword>
<feature type="active site" evidence="5">
    <location>
        <position position="208"/>
    </location>
</feature>
<dbReference type="Gene3D" id="3.30.1370.170">
    <property type="match status" value="1"/>
</dbReference>
<dbReference type="Pfam" id="PF00389">
    <property type="entry name" value="2-Hacid_dh"/>
    <property type="match status" value="1"/>
</dbReference>
<dbReference type="GO" id="GO:0051287">
    <property type="term" value="F:NAD binding"/>
    <property type="evidence" value="ECO:0007669"/>
    <property type="project" value="InterPro"/>
</dbReference>
<dbReference type="HAMAP" id="MF_01825">
    <property type="entry name" value="PdxB"/>
    <property type="match status" value="1"/>
</dbReference>
<dbReference type="Pfam" id="PF02826">
    <property type="entry name" value="2-Hacid_dh_C"/>
    <property type="match status" value="1"/>
</dbReference>
<dbReference type="GO" id="GO:0005829">
    <property type="term" value="C:cytosol"/>
    <property type="evidence" value="ECO:0007669"/>
    <property type="project" value="TreeGrafter"/>
</dbReference>
<feature type="active site" evidence="5">
    <location>
        <position position="237"/>
    </location>
</feature>
<dbReference type="PANTHER" id="PTHR42938:SF9">
    <property type="entry name" value="FORMATE DEHYDROGENASE 1"/>
    <property type="match status" value="1"/>
</dbReference>
<feature type="binding site" evidence="5">
    <location>
        <position position="257"/>
    </location>
    <ligand>
        <name>NAD(+)</name>
        <dbReference type="ChEBI" id="CHEBI:57540"/>
    </ligand>
</feature>
<feature type="domain" description="D-isomer specific 2-hydroxyacid dehydrogenase catalytic" evidence="6">
    <location>
        <begin position="5"/>
        <end position="282"/>
    </location>
</feature>
<keyword evidence="4 5" id="KW-0664">Pyridoxine biosynthesis</keyword>
<feature type="domain" description="D-isomer specific 2-hydroxyacid dehydrogenase NAD-binding" evidence="7">
    <location>
        <begin position="113"/>
        <end position="256"/>
    </location>
</feature>